<evidence type="ECO:0000259" key="9">
    <source>
        <dbReference type="PROSITE" id="PS50983"/>
    </source>
</evidence>
<organism evidence="10 11">
    <name type="scientific">Paenibacillus terrae</name>
    <dbReference type="NCBI Taxonomy" id="159743"/>
    <lineage>
        <taxon>Bacteria</taxon>
        <taxon>Bacillati</taxon>
        <taxon>Bacillota</taxon>
        <taxon>Bacilli</taxon>
        <taxon>Bacillales</taxon>
        <taxon>Paenibacillaceae</taxon>
        <taxon>Paenibacillus</taxon>
    </lineage>
</organism>
<dbReference type="PANTHER" id="PTHR30532">
    <property type="entry name" value="IRON III DICITRATE-BINDING PERIPLASMIC PROTEIN"/>
    <property type="match status" value="1"/>
</dbReference>
<evidence type="ECO:0000256" key="6">
    <source>
        <dbReference type="ARBA" id="ARBA00023125"/>
    </source>
</evidence>
<comment type="subcellular location">
    <subcellularLocation>
        <location evidence="1">Cell envelope</location>
    </subcellularLocation>
</comment>
<comment type="similarity">
    <text evidence="2">Belongs to the bacterial solute-binding protein 8 family.</text>
</comment>
<dbReference type="Proteomes" id="UP000032534">
    <property type="component" value="Unassembled WGS sequence"/>
</dbReference>
<feature type="domain" description="HTH araC/xylS-type" evidence="8">
    <location>
        <begin position="168"/>
        <end position="266"/>
    </location>
</feature>
<evidence type="ECO:0000256" key="5">
    <source>
        <dbReference type="ARBA" id="ARBA00023015"/>
    </source>
</evidence>
<reference evidence="10 11" key="1">
    <citation type="submission" date="2014-11" db="EMBL/GenBank/DDBJ databases">
        <title>Draft Genome Sequences of Paenibacillus polymyxa NRRL B-30509 and Paenibacillus terrae NRRL B-30644, Strains from a Poultry Environment that Produce Tridecaptin A and Paenicidins.</title>
        <authorList>
            <person name="van Belkum M.J."/>
            <person name="Lohans C.T."/>
            <person name="Vederas J.C."/>
        </authorList>
    </citation>
    <scope>NUCLEOTIDE SEQUENCE [LARGE SCALE GENOMIC DNA]</scope>
    <source>
        <strain evidence="10 11">NRRL B-30644</strain>
    </source>
</reference>
<evidence type="ECO:0000256" key="1">
    <source>
        <dbReference type="ARBA" id="ARBA00004196"/>
    </source>
</evidence>
<dbReference type="PROSITE" id="PS00041">
    <property type="entry name" value="HTH_ARAC_FAMILY_1"/>
    <property type="match status" value="1"/>
</dbReference>
<keyword evidence="4" id="KW-0732">Signal</keyword>
<dbReference type="PROSITE" id="PS50983">
    <property type="entry name" value="FE_B12_PBP"/>
    <property type="match status" value="1"/>
</dbReference>
<dbReference type="GO" id="GO:0003700">
    <property type="term" value="F:DNA-binding transcription factor activity"/>
    <property type="evidence" value="ECO:0007669"/>
    <property type="project" value="InterPro"/>
</dbReference>
<protein>
    <submittedName>
        <fullName evidence="10">AraC family transcriptional regulator</fullName>
    </submittedName>
</protein>
<dbReference type="GO" id="GO:1901678">
    <property type="term" value="P:iron coordination entity transport"/>
    <property type="evidence" value="ECO:0007669"/>
    <property type="project" value="UniProtKB-ARBA"/>
</dbReference>
<feature type="domain" description="Fe/B12 periplasmic-binding" evidence="9">
    <location>
        <begin position="272"/>
        <end position="536"/>
    </location>
</feature>
<gene>
    <name evidence="10" type="ORF">QD47_16350</name>
</gene>
<dbReference type="Gene3D" id="1.10.10.60">
    <property type="entry name" value="Homeodomain-like"/>
    <property type="match status" value="2"/>
</dbReference>
<comment type="caution">
    <text evidence="10">The sequence shown here is derived from an EMBL/GenBank/DDBJ whole genome shotgun (WGS) entry which is preliminary data.</text>
</comment>
<dbReference type="InterPro" id="IPR002491">
    <property type="entry name" value="ABC_transptr_periplasmic_BD"/>
</dbReference>
<evidence type="ECO:0000256" key="4">
    <source>
        <dbReference type="ARBA" id="ARBA00022729"/>
    </source>
</evidence>
<dbReference type="PATRIC" id="fig|159743.3.peg.3635"/>
<keyword evidence="5" id="KW-0805">Transcription regulation</keyword>
<dbReference type="InterPro" id="IPR051313">
    <property type="entry name" value="Bact_iron-sidero_bind"/>
</dbReference>
<evidence type="ECO:0000256" key="3">
    <source>
        <dbReference type="ARBA" id="ARBA00022448"/>
    </source>
</evidence>
<dbReference type="AlphaFoldDB" id="A0A0D7X3D6"/>
<sequence>MNTQDQSFISFLYKLQDIQHVCSGRSSSRQETSFHTLLLFNEGEGDIVIDGMTYPLYRQKGFMLAPGAAMKLHMLSGAPADYYIIRFLALQPSGEPDRYIPAPAIGPHEWIISHFRFVMDMVEEIKRKHHCNSVWDQMKANIVFQEMLMSLFQHTSRDQKPDVQQAVTLTLHYMEQHYASDITRDKLSELAGMSADYYSRMFKKLIGKSPMEYLTDIRINHAKQALVLTRDSFRSIAHGAGFSDEFYFSRKFKAATGRSPSAYVNTIRYSDKIASLKHLLTGHLVALGIEPYAAVINKAYPVTEGFRNTISVGEVQPDLERLMSARPDLILTCEFRDFEKSKKEKMYEQIAPTVTVPFFQNWRTHFQSIARIVGKDTEAVEWLERYETKAETISRKLRQKLGGESVLIVGVGNQKMCVYGQRNVGTVLYGDLKLAMPAGVEAIAHYREVTVDDLAEYDADRIILTCFRHYGNACEEQTIQQECLALWRSPEWQKLKAVQSGAVHHMCDSRHLYTCYTSLSHDLLLDKTVTLLLSDSSK</sequence>
<dbReference type="Pfam" id="PF12833">
    <property type="entry name" value="HTH_18"/>
    <property type="match status" value="1"/>
</dbReference>
<dbReference type="OrthoDB" id="2461801at2"/>
<dbReference type="SUPFAM" id="SSF53807">
    <property type="entry name" value="Helical backbone' metal receptor"/>
    <property type="match status" value="1"/>
</dbReference>
<evidence type="ECO:0000256" key="7">
    <source>
        <dbReference type="ARBA" id="ARBA00023163"/>
    </source>
</evidence>
<dbReference type="EMBL" id="JTHP01000033">
    <property type="protein sequence ID" value="KJD44557.1"/>
    <property type="molecule type" value="Genomic_DNA"/>
</dbReference>
<proteinExistence type="inferred from homology"/>
<evidence type="ECO:0000313" key="10">
    <source>
        <dbReference type="EMBL" id="KJD44557.1"/>
    </source>
</evidence>
<keyword evidence="11" id="KW-1185">Reference proteome</keyword>
<name>A0A0D7X3D6_9BACL</name>
<dbReference type="Gene3D" id="3.40.50.1980">
    <property type="entry name" value="Nitrogenase molybdenum iron protein domain"/>
    <property type="match status" value="2"/>
</dbReference>
<evidence type="ECO:0000313" key="11">
    <source>
        <dbReference type="Proteomes" id="UP000032534"/>
    </source>
</evidence>
<dbReference type="SUPFAM" id="SSF46689">
    <property type="entry name" value="Homeodomain-like"/>
    <property type="match status" value="2"/>
</dbReference>
<dbReference type="GO" id="GO:0043565">
    <property type="term" value="F:sequence-specific DNA binding"/>
    <property type="evidence" value="ECO:0007669"/>
    <property type="project" value="InterPro"/>
</dbReference>
<keyword evidence="7" id="KW-0804">Transcription</keyword>
<dbReference type="PROSITE" id="PS01124">
    <property type="entry name" value="HTH_ARAC_FAMILY_2"/>
    <property type="match status" value="1"/>
</dbReference>
<keyword evidence="3" id="KW-0813">Transport</keyword>
<evidence type="ECO:0000256" key="2">
    <source>
        <dbReference type="ARBA" id="ARBA00008814"/>
    </source>
</evidence>
<dbReference type="InterPro" id="IPR018060">
    <property type="entry name" value="HTH_AraC"/>
</dbReference>
<dbReference type="InterPro" id="IPR009057">
    <property type="entry name" value="Homeodomain-like_sf"/>
</dbReference>
<evidence type="ECO:0000259" key="8">
    <source>
        <dbReference type="PROSITE" id="PS01124"/>
    </source>
</evidence>
<dbReference type="RefSeq" id="WP_044647150.1">
    <property type="nucleotide sequence ID" value="NZ_JTHP01000033.1"/>
</dbReference>
<dbReference type="SMART" id="SM00342">
    <property type="entry name" value="HTH_ARAC"/>
    <property type="match status" value="1"/>
</dbReference>
<accession>A0A0D7X3D6</accession>
<dbReference type="GO" id="GO:0030288">
    <property type="term" value="C:outer membrane-bounded periplasmic space"/>
    <property type="evidence" value="ECO:0007669"/>
    <property type="project" value="TreeGrafter"/>
</dbReference>
<dbReference type="Pfam" id="PF01497">
    <property type="entry name" value="Peripla_BP_2"/>
    <property type="match status" value="1"/>
</dbReference>
<dbReference type="InterPro" id="IPR018062">
    <property type="entry name" value="HTH_AraC-typ_CS"/>
</dbReference>
<dbReference type="PANTHER" id="PTHR30532:SF21">
    <property type="entry name" value="SIDEROPHORE-BINDING LIPOPROTEIN YFIY-RELATED"/>
    <property type="match status" value="1"/>
</dbReference>
<keyword evidence="6" id="KW-0238">DNA-binding</keyword>